<evidence type="ECO:0000256" key="1">
    <source>
        <dbReference type="SAM" id="SignalP"/>
    </source>
</evidence>
<dbReference type="Proteomes" id="UP000714380">
    <property type="component" value="Unassembled WGS sequence"/>
</dbReference>
<feature type="chain" id="PRO_5046545070" evidence="1">
    <location>
        <begin position="18"/>
        <end position="130"/>
    </location>
</feature>
<dbReference type="EMBL" id="JAEDAH010000042">
    <property type="protein sequence ID" value="MCA6063577.1"/>
    <property type="molecule type" value="Genomic_DNA"/>
</dbReference>
<organism evidence="2 3">
    <name type="scientific">Thalassolituus marinus</name>
    <dbReference type="NCBI Taxonomy" id="671053"/>
    <lineage>
        <taxon>Bacteria</taxon>
        <taxon>Pseudomonadati</taxon>
        <taxon>Pseudomonadota</taxon>
        <taxon>Gammaproteobacteria</taxon>
        <taxon>Oceanospirillales</taxon>
        <taxon>Oceanospirillaceae</taxon>
        <taxon>Thalassolituus</taxon>
    </lineage>
</organism>
<dbReference type="PROSITE" id="PS51257">
    <property type="entry name" value="PROKAR_LIPOPROTEIN"/>
    <property type="match status" value="1"/>
</dbReference>
<protein>
    <submittedName>
        <fullName evidence="2">Uncharacterized protein</fullName>
    </submittedName>
</protein>
<name>A0ABS7ZPF7_9GAMM</name>
<evidence type="ECO:0000313" key="3">
    <source>
        <dbReference type="Proteomes" id="UP000714380"/>
    </source>
</evidence>
<keyword evidence="1" id="KW-0732">Signal</keyword>
<sequence length="130" mass="14205">MRFRVIVLLLCTWVVTACDKDGTPILRGTRLPDAGQPAAVAATAAQAPTAADRDTATPVILNLTLPDYEWDDLQPMEQATLIPDVFTHQSSQTRLNWSGRLHMDESDAAATRPIQDTILGAEVEVQVRLP</sequence>
<evidence type="ECO:0000313" key="2">
    <source>
        <dbReference type="EMBL" id="MCA6063577.1"/>
    </source>
</evidence>
<dbReference type="RefSeq" id="WP_225673714.1">
    <property type="nucleotide sequence ID" value="NZ_JAEDAH010000042.1"/>
</dbReference>
<gene>
    <name evidence="2" type="ORF">I9W95_08140</name>
</gene>
<feature type="signal peptide" evidence="1">
    <location>
        <begin position="1"/>
        <end position="17"/>
    </location>
</feature>
<comment type="caution">
    <text evidence="2">The sequence shown here is derived from an EMBL/GenBank/DDBJ whole genome shotgun (WGS) entry which is preliminary data.</text>
</comment>
<accession>A0ABS7ZPF7</accession>
<reference evidence="2 3" key="1">
    <citation type="submission" date="2020-12" db="EMBL/GenBank/DDBJ databases">
        <title>Novel Thalassolituus-related marine hydrocarbonoclastic bacteria mediated algae-derived hydrocarbons mineralization in twilight zone of the northern South China Sea.</title>
        <authorList>
            <person name="Dong C."/>
        </authorList>
    </citation>
    <scope>NUCLEOTIDE SEQUENCE [LARGE SCALE GENOMIC DNA]</scope>
    <source>
        <strain evidence="2 3">IMCC1826</strain>
    </source>
</reference>
<keyword evidence="3" id="KW-1185">Reference proteome</keyword>
<proteinExistence type="predicted"/>